<evidence type="ECO:0000256" key="1">
    <source>
        <dbReference type="SAM" id="SignalP"/>
    </source>
</evidence>
<comment type="caution">
    <text evidence="3">The sequence shown here is derived from an EMBL/GenBank/DDBJ whole genome shotgun (WGS) entry which is preliminary data.</text>
</comment>
<organism evidence="3 4">
    <name type="scientific">Campylobacter canadensis</name>
    <dbReference type="NCBI Taxonomy" id="449520"/>
    <lineage>
        <taxon>Bacteria</taxon>
        <taxon>Pseudomonadati</taxon>
        <taxon>Campylobacterota</taxon>
        <taxon>Epsilonproteobacteria</taxon>
        <taxon>Campylobacterales</taxon>
        <taxon>Campylobacteraceae</taxon>
        <taxon>Campylobacter</taxon>
    </lineage>
</organism>
<dbReference type="Gene3D" id="2.60.40.10">
    <property type="entry name" value="Immunoglobulins"/>
    <property type="match status" value="2"/>
</dbReference>
<accession>A0ABS7WPP5</accession>
<feature type="signal peptide" evidence="1">
    <location>
        <begin position="1"/>
        <end position="21"/>
    </location>
</feature>
<feature type="chain" id="PRO_5045679358" evidence="1">
    <location>
        <begin position="22"/>
        <end position="396"/>
    </location>
</feature>
<keyword evidence="4" id="KW-1185">Reference proteome</keyword>
<dbReference type="InterPro" id="IPR013783">
    <property type="entry name" value="Ig-like_fold"/>
</dbReference>
<name>A0ABS7WPP5_9BACT</name>
<dbReference type="Proteomes" id="UP000786183">
    <property type="component" value="Unassembled WGS sequence"/>
</dbReference>
<evidence type="ECO:0000313" key="3">
    <source>
        <dbReference type="EMBL" id="MBZ7986725.1"/>
    </source>
</evidence>
<feature type="domain" description="Fibronectin type-III" evidence="2">
    <location>
        <begin position="33"/>
        <end position="128"/>
    </location>
</feature>
<evidence type="ECO:0000259" key="2">
    <source>
        <dbReference type="PROSITE" id="PS50853"/>
    </source>
</evidence>
<sequence length="396" mass="44740">MTKITHYACLGILAFSLAACGANGVKNLPTLDSISQIKNIKTLKDMQEIAFEWDPLYDENIEGFLIYASKNDESEKKLIANIKDKYKTHYVHTKLEPNTIYNYSFIAYTKEALSKESVISVKTSTKVEPVPFVQAISGLPNKIKIIWRPHPDARVSSYIVVKQSANSDKFKEIASVDNRLSAEYIDNTKPNEYAKYAVIAKTYNGIKSDLSEFKEATSKVLPPMITNLSATTNVPKKIILTWDAPIYKDFSHYKIYSSNSKFLPFSLLATTKNTNYTDEVEKDAYNKTYYVTMVDVDGLESKSDGIYVTGMSLDKPKTPIFTGYNILNDNSIYISFKASDNRVKKFNILKNSQEFLNNVSQNNFTDSAYTKGDTYQIIGIDEYGISSNISDKLKIK</sequence>
<dbReference type="CDD" id="cd00063">
    <property type="entry name" value="FN3"/>
    <property type="match status" value="1"/>
</dbReference>
<reference evidence="3 4" key="1">
    <citation type="submission" date="2020-07" db="EMBL/GenBank/DDBJ databases">
        <title>Transfer of Campylobacter canadensis to the novel genus Avispirillum gen. nov., that also includes two novel species recovered from migratory waterfowl: Avispirillum anseris sp. nov. and Avispirillum brantae sp. nov.</title>
        <authorList>
            <person name="Miller W.G."/>
            <person name="Chapman M.H."/>
            <person name="Yee E."/>
            <person name="Inglis G.D."/>
        </authorList>
    </citation>
    <scope>NUCLEOTIDE SEQUENCE [LARGE SCALE GENOMIC DNA]</scope>
    <source>
        <strain evidence="3 4">L283</strain>
    </source>
</reference>
<dbReference type="SUPFAM" id="SSF49265">
    <property type="entry name" value="Fibronectin type III"/>
    <property type="match status" value="1"/>
</dbReference>
<proteinExistence type="predicted"/>
<gene>
    <name evidence="3" type="ORF">AVCANL283_01165</name>
</gene>
<dbReference type="PROSITE" id="PS51257">
    <property type="entry name" value="PROKAR_LIPOPROTEIN"/>
    <property type="match status" value="1"/>
</dbReference>
<protein>
    <submittedName>
        <fullName evidence="3">Fibronectin type III domain-containing protein</fullName>
    </submittedName>
</protein>
<dbReference type="InterPro" id="IPR003961">
    <property type="entry name" value="FN3_dom"/>
</dbReference>
<dbReference type="InterPro" id="IPR036116">
    <property type="entry name" value="FN3_sf"/>
</dbReference>
<dbReference type="PROSITE" id="PS50853">
    <property type="entry name" value="FN3"/>
    <property type="match status" value="1"/>
</dbReference>
<dbReference type="RefSeq" id="WP_172230064.1">
    <property type="nucleotide sequence ID" value="NZ_CP035946.1"/>
</dbReference>
<evidence type="ECO:0000313" key="4">
    <source>
        <dbReference type="Proteomes" id="UP000786183"/>
    </source>
</evidence>
<dbReference type="EMBL" id="JACGBB010000002">
    <property type="protein sequence ID" value="MBZ7986725.1"/>
    <property type="molecule type" value="Genomic_DNA"/>
</dbReference>
<keyword evidence="1" id="KW-0732">Signal</keyword>